<evidence type="ECO:0000256" key="1">
    <source>
        <dbReference type="SAM" id="Phobius"/>
    </source>
</evidence>
<name>G5JQL1_STRCG</name>
<protein>
    <submittedName>
        <fullName evidence="2">EpuA family protein</fullName>
    </submittedName>
</protein>
<gene>
    <name evidence="2" type="ORF">STRCR_1813</name>
</gene>
<organism evidence="2 3">
    <name type="scientific">Streptococcus criceti HS-6</name>
    <dbReference type="NCBI Taxonomy" id="873449"/>
    <lineage>
        <taxon>Bacteria</taxon>
        <taxon>Bacillati</taxon>
        <taxon>Bacillota</taxon>
        <taxon>Bacilli</taxon>
        <taxon>Lactobacillales</taxon>
        <taxon>Streptococcaceae</taxon>
        <taxon>Streptococcus</taxon>
    </lineage>
</organism>
<dbReference type="InterPro" id="IPR024596">
    <property type="entry name" value="RNApol_su_b/EpuA"/>
</dbReference>
<comment type="caution">
    <text evidence="2">The sequence shown here is derived from an EMBL/GenBank/DDBJ whole genome shotgun (WGS) entry which is preliminary data.</text>
</comment>
<keyword evidence="1" id="KW-1133">Transmembrane helix</keyword>
<keyword evidence="1" id="KW-0472">Membrane</keyword>
<accession>G5JQL1</accession>
<dbReference type="STRING" id="873449.STRCR_1813"/>
<keyword evidence="1" id="KW-0812">Transmembrane</keyword>
<dbReference type="AlphaFoldDB" id="G5JQL1"/>
<evidence type="ECO:0000313" key="2">
    <source>
        <dbReference type="EMBL" id="EHI73820.1"/>
    </source>
</evidence>
<dbReference type="Pfam" id="PF11772">
    <property type="entry name" value="EpuA"/>
    <property type="match status" value="1"/>
</dbReference>
<dbReference type="Proteomes" id="UP000004322">
    <property type="component" value="Unassembled WGS sequence"/>
</dbReference>
<proteinExistence type="predicted"/>
<dbReference type="eggNOG" id="ENOG5033DQZ">
    <property type="taxonomic scope" value="Bacteria"/>
</dbReference>
<dbReference type="RefSeq" id="WP_004226291.1">
    <property type="nucleotide sequence ID" value="NZ_AEUV02000002.1"/>
</dbReference>
<evidence type="ECO:0000313" key="3">
    <source>
        <dbReference type="Proteomes" id="UP000004322"/>
    </source>
</evidence>
<sequence length="63" mass="7006">MAKSGWAYIRHQLALILLVTFLCLVFFAVGLMLGYAVLGQGHNPLTILSPDKWQSLIDKFTGK</sequence>
<reference evidence="2" key="1">
    <citation type="submission" date="2011-07" db="EMBL/GenBank/DDBJ databases">
        <authorList>
            <person name="Stanhope M.J."/>
            <person name="Durkin A.S."/>
            <person name="Hostetler J."/>
            <person name="Kim M."/>
            <person name="Radune D."/>
            <person name="Singh I."/>
            <person name="Town C.D."/>
        </authorList>
    </citation>
    <scope>NUCLEOTIDE SEQUENCE [LARGE SCALE GENOMIC DNA]</scope>
    <source>
        <strain evidence="2">HS-6</strain>
    </source>
</reference>
<dbReference type="EMBL" id="AEUV02000002">
    <property type="protein sequence ID" value="EHI73820.1"/>
    <property type="molecule type" value="Genomic_DNA"/>
</dbReference>
<keyword evidence="3" id="KW-1185">Reference proteome</keyword>
<dbReference type="OrthoDB" id="2236461at2"/>
<feature type="transmembrane region" description="Helical" evidence="1">
    <location>
        <begin position="12"/>
        <end position="38"/>
    </location>
</feature>